<accession>A0ABR2E895</accession>
<evidence type="ECO:0000313" key="3">
    <source>
        <dbReference type="Proteomes" id="UP001472677"/>
    </source>
</evidence>
<evidence type="ECO:0000313" key="2">
    <source>
        <dbReference type="EMBL" id="KAK8554219.1"/>
    </source>
</evidence>
<gene>
    <name evidence="2" type="ORF">V6N12_031188</name>
</gene>
<reference evidence="2 3" key="1">
    <citation type="journal article" date="2024" name="G3 (Bethesda)">
        <title>Genome assembly of Hibiscus sabdariffa L. provides insights into metabolisms of medicinal natural products.</title>
        <authorList>
            <person name="Kim T."/>
        </authorList>
    </citation>
    <scope>NUCLEOTIDE SEQUENCE [LARGE SCALE GENOMIC DNA]</scope>
    <source>
        <strain evidence="2">TK-2024</strain>
        <tissue evidence="2">Old leaves</tissue>
    </source>
</reference>
<proteinExistence type="predicted"/>
<organism evidence="2 3">
    <name type="scientific">Hibiscus sabdariffa</name>
    <name type="common">roselle</name>
    <dbReference type="NCBI Taxonomy" id="183260"/>
    <lineage>
        <taxon>Eukaryota</taxon>
        <taxon>Viridiplantae</taxon>
        <taxon>Streptophyta</taxon>
        <taxon>Embryophyta</taxon>
        <taxon>Tracheophyta</taxon>
        <taxon>Spermatophyta</taxon>
        <taxon>Magnoliopsida</taxon>
        <taxon>eudicotyledons</taxon>
        <taxon>Gunneridae</taxon>
        <taxon>Pentapetalae</taxon>
        <taxon>rosids</taxon>
        <taxon>malvids</taxon>
        <taxon>Malvales</taxon>
        <taxon>Malvaceae</taxon>
        <taxon>Malvoideae</taxon>
        <taxon>Hibiscus</taxon>
    </lineage>
</organism>
<dbReference type="Proteomes" id="UP001472677">
    <property type="component" value="Unassembled WGS sequence"/>
</dbReference>
<feature type="region of interest" description="Disordered" evidence="1">
    <location>
        <begin position="119"/>
        <end position="153"/>
    </location>
</feature>
<name>A0ABR2E895_9ROSI</name>
<dbReference type="EMBL" id="JBBPBM010000019">
    <property type="protein sequence ID" value="KAK8554219.1"/>
    <property type="molecule type" value="Genomic_DNA"/>
</dbReference>
<protein>
    <submittedName>
        <fullName evidence="2">Uncharacterized protein</fullName>
    </submittedName>
</protein>
<sequence>MSTLLGSDVPSGQEIGPLAGRLGVSSTGVSSGWPPDSSGVGEAGMVGGQVSLVEGKDVHAMQKDVVILGERIPGSSNMSEAGDMVITDGDDVIGQGKGLYSKPVRLSFLDMDMDKGRIPLQEQLPHRSYTGRFGPLRTTKPEKEDIGSGGGLP</sequence>
<feature type="region of interest" description="Disordered" evidence="1">
    <location>
        <begin position="1"/>
        <end position="35"/>
    </location>
</feature>
<evidence type="ECO:0000256" key="1">
    <source>
        <dbReference type="SAM" id="MobiDB-lite"/>
    </source>
</evidence>
<keyword evidence="3" id="KW-1185">Reference proteome</keyword>
<comment type="caution">
    <text evidence="2">The sequence shown here is derived from an EMBL/GenBank/DDBJ whole genome shotgun (WGS) entry which is preliminary data.</text>
</comment>